<accession>A0A1W6SPX6</accession>
<evidence type="ECO:0000313" key="1">
    <source>
        <dbReference type="EMBL" id="ARO87847.1"/>
    </source>
</evidence>
<name>A0A1W6SPX6_9PROT</name>
<dbReference type="AlphaFoldDB" id="A0A1W6SPX6"/>
<dbReference type="OrthoDB" id="9757152at2"/>
<evidence type="ECO:0000313" key="2">
    <source>
        <dbReference type="Proteomes" id="UP000012179"/>
    </source>
</evidence>
<protein>
    <submittedName>
        <fullName evidence="1">Uncharacterized protein</fullName>
    </submittedName>
</protein>
<proteinExistence type="predicted"/>
<dbReference type="KEGG" id="nlc:EBAPG3_008755"/>
<keyword evidence="2" id="KW-1185">Reference proteome</keyword>
<gene>
    <name evidence="1" type="ORF">EBAPG3_008755</name>
</gene>
<sequence>MLHTFKNGQGSVVLRVKLLDSSSTGGAGLTGLTSASSGLIVSTIADNEAAATTYTAAGSTIEGITTLGTYAAPTATKCRFKEVDATNHKGVYELQFADARFAVSGAKSLLVSIAGATNLAQADFVVQLQSDDPYVAKPTNYASLAIDGSGRVDASKLAGQTITAAAGVTFPSSVASPTNITAGTITTVTNLTNLPAITAGWITAAGIAAGAFNGKGDWNVGKTGYSLIQAFPANFSTMSITADGLVDMGASAVATAVWNAATAAYGSAGSYGLLIATNLDAQVSTVGGGSLTAAGIADAVWDELLPGHVISGSAGAGLSAAGSAGDPWSILVPGSYAAGTAGYIMGAMSTKINYLPSATAGAAGGLTIAGANAEMTVNITGNLTGNVTGSVGNVTTVSDKTGYSLSSAGVQAIWDALTSALTTVGSIGKRIADYLTGDAYARLGAPAGASHAADNAAIQADTTNIRTRLPAALAGGRMDSNLGAINGSTARLAAFDRAVAGNVIGTVGAGSTTTTIVSSALAPAGSVMTQFKGRNITFADNTTTAALRGQMTDITSSTASATPTFTVTALTTAPVAGDLFSIT</sequence>
<organism evidence="1 2">
    <name type="scientific">Nitrosospira lacus</name>
    <dbReference type="NCBI Taxonomy" id="1288494"/>
    <lineage>
        <taxon>Bacteria</taxon>
        <taxon>Pseudomonadati</taxon>
        <taxon>Pseudomonadota</taxon>
        <taxon>Betaproteobacteria</taxon>
        <taxon>Nitrosomonadales</taxon>
        <taxon>Nitrosomonadaceae</taxon>
        <taxon>Nitrosospira</taxon>
    </lineage>
</organism>
<dbReference type="Proteomes" id="UP000012179">
    <property type="component" value="Chromosome"/>
</dbReference>
<reference evidence="1 2" key="1">
    <citation type="journal article" date="2015" name="Int. J. Syst. Evol. Microbiol.">
        <title>Nitrosospira lacus sp. nov., a psychrotolerant, ammonia-oxidizing bacterium from sandy lake sediment.</title>
        <authorList>
            <person name="Urakawa H."/>
            <person name="Garcia J.C."/>
            <person name="Nielsen J.L."/>
            <person name="Le V.Q."/>
            <person name="Kozlowski J.A."/>
            <person name="Stein L.Y."/>
            <person name="Lim C.K."/>
            <person name="Pommerening-Roser A."/>
            <person name="Martens-Habbena W."/>
            <person name="Stahl D.A."/>
            <person name="Klotz M.G."/>
        </authorList>
    </citation>
    <scope>NUCLEOTIDE SEQUENCE [LARGE SCALE GENOMIC DNA]</scope>
    <source>
        <strain evidence="1 2">APG3</strain>
    </source>
</reference>
<dbReference type="EMBL" id="CP021106">
    <property type="protein sequence ID" value="ARO87847.1"/>
    <property type="molecule type" value="Genomic_DNA"/>
</dbReference>
<dbReference type="RefSeq" id="WP_004178497.1">
    <property type="nucleotide sequence ID" value="NZ_CP021106.3"/>
</dbReference>